<proteinExistence type="predicted"/>
<accession>A0A2K9VGU8</accession>
<dbReference type="KEGG" id="vg:54987718"/>
<dbReference type="EMBL" id="MG711460">
    <property type="protein sequence ID" value="AUV61519.1"/>
    <property type="molecule type" value="Genomic_DNA"/>
</dbReference>
<sequence length="404" mass="45923">MRKIKKINGFLVVKFNDREKREYEGTALGEYGVIDAEVYTGNLDIDRGAMEYDDADTLEVAVELARGLESEEDITDEPPTYTAAVETNESYTEEAVEPAALIEGWTRRLATQVKSKHYPDTDPRTAAHELYGFKMALHQIGFLPESEVITDPDTFGAGRLDGPMPRNPEELLAFVCDERCKNRAGHTQEELDAICAKCPLGQLYEDAEARDLRIRERSERALREHIEGVRHAEDTLTALLGGHEALAYLAALRDGQILQENECEHYAAQIAEAGAAWETVLEGVSFEDLSRLRHLLREVDEYIKDGGELFNGFQHETERIPAHRLEELHQLGTALLGECPENDCTIYRNVFRMAVDVDGQMGKLTGHARETMQREYDRLLRELNRLYTMNHAVKKYREAQHDRT</sequence>
<dbReference type="GeneID" id="54987718"/>
<dbReference type="Proteomes" id="UP000241370">
    <property type="component" value="Segment"/>
</dbReference>
<dbReference type="RefSeq" id="YP_009797305.1">
    <property type="nucleotide sequence ID" value="NC_047913.1"/>
</dbReference>
<protein>
    <submittedName>
        <fullName evidence="1">Uncharacterized protein</fullName>
    </submittedName>
</protein>
<name>A0A2K9VGU8_9CAUD</name>
<evidence type="ECO:0000313" key="2">
    <source>
        <dbReference type="Proteomes" id="UP000241370"/>
    </source>
</evidence>
<evidence type="ECO:0000313" key="1">
    <source>
        <dbReference type="EMBL" id="AUV61519.1"/>
    </source>
</evidence>
<keyword evidence="2" id="KW-1185">Reference proteome</keyword>
<organism evidence="1 2">
    <name type="scientific">Faecalibacterium phage FP_Mushu</name>
    <dbReference type="NCBI Taxonomy" id="2070185"/>
    <lineage>
        <taxon>Viruses</taxon>
        <taxon>Duplodnaviria</taxon>
        <taxon>Heunggongvirae</taxon>
        <taxon>Uroviricota</taxon>
        <taxon>Caudoviricetes</taxon>
        <taxon>Mushuvirus</taxon>
        <taxon>Mushuvirus mushu</taxon>
    </lineage>
</organism>
<reference evidence="1 2" key="1">
    <citation type="submission" date="2017-12" db="EMBL/GenBank/DDBJ databases">
        <title>Phages infecting Faecalibacterium prausnitzii belong to novel viral genera that help decipher intestinal viromes.</title>
        <authorList>
            <person name="Petit M.-A."/>
            <person name="De Paepe M."/>
            <person name="Benevides L."/>
            <person name="Langella P."/>
        </authorList>
    </citation>
    <scope>NUCLEOTIDE SEQUENCE [LARGE SCALE GENOMIC DNA]</scope>
</reference>